<sequence length="508" mass="56998">MEIPRKASEGTNPPARLVAFADASKHAMAACVYLVHSGSSQLVIAKSKLPSIKENPTTPKLEMNALTMATRLASTTQRALKQQITIEAVIIYTDSEIALAWLVTRDPDKKVGILVKNRCAEIRRICAEMGKQGIPLSFGHVNTEANAADCATRGLTKDQLTAHFWWNGPAFLSSTSVNDEWPESKAILTDPGAEDEDEDMNHIHQNIARVAATTTQQQAVEELVDWTRYPSLARATSTFSYALRYPALADLPSRRVTRGRPFQHVGIDYFGPLTVKSEGVNEKAYGIIITCTTTRLLHLECVSDMSTVQLIDALRRFFARRGIPDTITSDNAPYFLLGNQILRDAASQTAQNTTLAATMATKGIEWRTITPYAPWQGAFYERLIKTVKHSLYKTVGKAILTMEGLTTLLAEIEGTLNTRPLTYQEEHWDDHPSIRPIDFIQRDVIITYPLEGLEATEGDPEYTTPEGTLQLRTRRQAEEALRSSYQLTERFWKIWREEYITALREQHT</sequence>
<dbReference type="GO" id="GO:0003676">
    <property type="term" value="F:nucleic acid binding"/>
    <property type="evidence" value="ECO:0007669"/>
    <property type="project" value="InterPro"/>
</dbReference>
<dbReference type="Gene3D" id="3.30.420.10">
    <property type="entry name" value="Ribonuclease H-like superfamily/Ribonuclease H"/>
    <property type="match status" value="2"/>
</dbReference>
<keyword evidence="3" id="KW-1185">Reference proteome</keyword>
<evidence type="ECO:0000313" key="3">
    <source>
        <dbReference type="Proteomes" id="UP000054047"/>
    </source>
</evidence>
<reference evidence="2 3" key="1">
    <citation type="submission" date="2013-12" db="EMBL/GenBank/DDBJ databases">
        <title>Draft genome of the parsitic nematode Ancylostoma duodenale.</title>
        <authorList>
            <person name="Mitreva M."/>
        </authorList>
    </citation>
    <scope>NUCLEOTIDE SEQUENCE [LARGE SCALE GENOMIC DNA]</scope>
    <source>
        <strain evidence="2 3">Zhejiang</strain>
    </source>
</reference>
<dbReference type="PANTHER" id="PTHR47331:SF1">
    <property type="entry name" value="GAG-LIKE PROTEIN"/>
    <property type="match status" value="1"/>
</dbReference>
<organism evidence="2 3">
    <name type="scientific">Ancylostoma duodenale</name>
    <dbReference type="NCBI Taxonomy" id="51022"/>
    <lineage>
        <taxon>Eukaryota</taxon>
        <taxon>Metazoa</taxon>
        <taxon>Ecdysozoa</taxon>
        <taxon>Nematoda</taxon>
        <taxon>Chromadorea</taxon>
        <taxon>Rhabditida</taxon>
        <taxon>Rhabditina</taxon>
        <taxon>Rhabditomorpha</taxon>
        <taxon>Strongyloidea</taxon>
        <taxon>Ancylostomatidae</taxon>
        <taxon>Ancylostomatinae</taxon>
        <taxon>Ancylostoma</taxon>
    </lineage>
</organism>
<dbReference type="SUPFAM" id="SSF53098">
    <property type="entry name" value="Ribonuclease H-like"/>
    <property type="match status" value="1"/>
</dbReference>
<dbReference type="InterPro" id="IPR001584">
    <property type="entry name" value="Integrase_cat-core"/>
</dbReference>
<evidence type="ECO:0000259" key="1">
    <source>
        <dbReference type="PROSITE" id="PS50994"/>
    </source>
</evidence>
<dbReference type="InterPro" id="IPR036397">
    <property type="entry name" value="RNaseH_sf"/>
</dbReference>
<dbReference type="GO" id="GO:0015074">
    <property type="term" value="P:DNA integration"/>
    <property type="evidence" value="ECO:0007669"/>
    <property type="project" value="InterPro"/>
</dbReference>
<dbReference type="Pfam" id="PF05380">
    <property type="entry name" value="Peptidase_A17"/>
    <property type="match status" value="1"/>
</dbReference>
<accession>A0A0C2FZK4</accession>
<dbReference type="Proteomes" id="UP000054047">
    <property type="component" value="Unassembled WGS sequence"/>
</dbReference>
<name>A0A0C2FZK4_9BILA</name>
<dbReference type="Pfam" id="PF00665">
    <property type="entry name" value="rve"/>
    <property type="match status" value="1"/>
</dbReference>
<gene>
    <name evidence="2" type="ORF">ANCDUO_17786</name>
</gene>
<proteinExistence type="predicted"/>
<dbReference type="PANTHER" id="PTHR47331">
    <property type="entry name" value="PHD-TYPE DOMAIN-CONTAINING PROTEIN"/>
    <property type="match status" value="1"/>
</dbReference>
<feature type="domain" description="Integrase catalytic" evidence="1">
    <location>
        <begin position="257"/>
        <end position="444"/>
    </location>
</feature>
<dbReference type="InterPro" id="IPR008042">
    <property type="entry name" value="Retrotrans_Pao"/>
</dbReference>
<dbReference type="InterPro" id="IPR012337">
    <property type="entry name" value="RNaseH-like_sf"/>
</dbReference>
<dbReference type="PROSITE" id="PS50994">
    <property type="entry name" value="INTEGRASE"/>
    <property type="match status" value="1"/>
</dbReference>
<protein>
    <submittedName>
        <fullName evidence="2">Integrase core domain protein</fullName>
    </submittedName>
</protein>
<dbReference type="AlphaFoldDB" id="A0A0C2FZK4"/>
<feature type="non-terminal residue" evidence="2">
    <location>
        <position position="508"/>
    </location>
</feature>
<evidence type="ECO:0000313" key="2">
    <source>
        <dbReference type="EMBL" id="KIH52114.1"/>
    </source>
</evidence>
<dbReference type="EMBL" id="KN744537">
    <property type="protein sequence ID" value="KIH52114.1"/>
    <property type="molecule type" value="Genomic_DNA"/>
</dbReference>
<dbReference type="OrthoDB" id="5862077at2759"/>